<reference evidence="2 3" key="1">
    <citation type="submission" date="2023-07" db="EMBL/GenBank/DDBJ databases">
        <title>Genomic Encyclopedia of Type Strains, Phase IV (KMG-IV): sequencing the most valuable type-strain genomes for metagenomic binning, comparative biology and taxonomic classification.</title>
        <authorList>
            <person name="Goeker M."/>
        </authorList>
    </citation>
    <scope>NUCLEOTIDE SEQUENCE [LARGE SCALE GENOMIC DNA]</scope>
    <source>
        <strain evidence="2 3">DSM 23494</strain>
    </source>
</reference>
<evidence type="ECO:0000259" key="1">
    <source>
        <dbReference type="PROSITE" id="PS51832"/>
    </source>
</evidence>
<dbReference type="Gene3D" id="1.10.3210.10">
    <property type="entry name" value="Hypothetical protein af1432"/>
    <property type="match status" value="1"/>
</dbReference>
<accession>A0ABU0AL32</accession>
<dbReference type="Proteomes" id="UP001238088">
    <property type="component" value="Unassembled WGS sequence"/>
</dbReference>
<dbReference type="SUPFAM" id="SSF109604">
    <property type="entry name" value="HD-domain/PDEase-like"/>
    <property type="match status" value="1"/>
</dbReference>
<organism evidence="2 3">
    <name type="scientific">Cytobacillus purgationiresistens</name>
    <dbReference type="NCBI Taxonomy" id="863449"/>
    <lineage>
        <taxon>Bacteria</taxon>
        <taxon>Bacillati</taxon>
        <taxon>Bacillota</taxon>
        <taxon>Bacilli</taxon>
        <taxon>Bacillales</taxon>
        <taxon>Bacillaceae</taxon>
        <taxon>Cytobacillus</taxon>
    </lineage>
</organism>
<evidence type="ECO:0000313" key="2">
    <source>
        <dbReference type="EMBL" id="MDQ0271976.1"/>
    </source>
</evidence>
<dbReference type="Pfam" id="PF13487">
    <property type="entry name" value="HD_5"/>
    <property type="match status" value="1"/>
</dbReference>
<dbReference type="PANTHER" id="PTHR43155">
    <property type="entry name" value="CYCLIC DI-GMP PHOSPHODIESTERASE PA4108-RELATED"/>
    <property type="match status" value="1"/>
</dbReference>
<proteinExistence type="predicted"/>
<name>A0ABU0AL32_9BACI</name>
<dbReference type="SMART" id="SM00471">
    <property type="entry name" value="HDc"/>
    <property type="match status" value="1"/>
</dbReference>
<dbReference type="InterPro" id="IPR003607">
    <property type="entry name" value="HD/PDEase_dom"/>
</dbReference>
<feature type="domain" description="HD-GYP" evidence="1">
    <location>
        <begin position="126"/>
        <end position="321"/>
    </location>
</feature>
<dbReference type="EMBL" id="JAUSUB010000018">
    <property type="protein sequence ID" value="MDQ0271976.1"/>
    <property type="molecule type" value="Genomic_DNA"/>
</dbReference>
<gene>
    <name evidence="2" type="ORF">J2S17_003864</name>
</gene>
<dbReference type="InterPro" id="IPR037522">
    <property type="entry name" value="HD_GYP_dom"/>
</dbReference>
<dbReference type="PROSITE" id="PS51832">
    <property type="entry name" value="HD_GYP"/>
    <property type="match status" value="1"/>
</dbReference>
<dbReference type="RefSeq" id="WP_307477290.1">
    <property type="nucleotide sequence ID" value="NZ_JAUSUB010000018.1"/>
</dbReference>
<sequence length="368" mass="41594">MDGVEKMRVAINQLQEGCIVTEDITGMTKMPIISKNTVLNQELLNILNVFLIKEVEVARTLVDGQPFLPPELETEQTKEGDVAEDLIDSFLMGVQKFKREFEIWQAGYPVDISKVLAIMLPLVEKMEESPPSDIFRLYYLSTDDQYIYQHAVAVGMLSAYIGKKLKYGKSDIIQLAIGGCLIDAGMAKVNSAIIKKSGPLTIEEYEQIKKHPLYSFQMVQELPLLKEETKYAIYQHHERLDGSGYPNSKKDKELYPIGRIIAVADAFHAMTSQRMYRRKRSPYQVLEMLIENHFGKYDVAALNALSVGIITFSIGSTVKISNGQAAKILFMDETAPTRPLVEISSTGEILSLKRNRHLYIEEVLNNHI</sequence>
<dbReference type="PANTHER" id="PTHR43155:SF2">
    <property type="entry name" value="CYCLIC DI-GMP PHOSPHODIESTERASE PA4108"/>
    <property type="match status" value="1"/>
</dbReference>
<evidence type="ECO:0000313" key="3">
    <source>
        <dbReference type="Proteomes" id="UP001238088"/>
    </source>
</evidence>
<protein>
    <submittedName>
        <fullName evidence="2">HD-GYP domain-containing protein (C-di-GMP phosphodiesterase class II)</fullName>
    </submittedName>
</protein>
<comment type="caution">
    <text evidence="2">The sequence shown here is derived from an EMBL/GenBank/DDBJ whole genome shotgun (WGS) entry which is preliminary data.</text>
</comment>
<keyword evidence="3" id="KW-1185">Reference proteome</keyword>
<dbReference type="CDD" id="cd00077">
    <property type="entry name" value="HDc"/>
    <property type="match status" value="1"/>
</dbReference>